<accession>A0A1G4QPK0</accession>
<comment type="similarity">
    <text evidence="1">Belongs to the arginase family. Agmatinase subfamily.</text>
</comment>
<keyword evidence="2" id="KW-0479">Metal-binding</keyword>
<protein>
    <submittedName>
        <fullName evidence="5">Agmatinase</fullName>
    </submittedName>
</protein>
<dbReference type="InterPro" id="IPR005925">
    <property type="entry name" value="Agmatinase-rel"/>
</dbReference>
<dbReference type="PANTHER" id="PTHR11358:SF26">
    <property type="entry name" value="GUANIDINO ACID HYDROLASE, MITOCHONDRIAL"/>
    <property type="match status" value="1"/>
</dbReference>
<dbReference type="PROSITE" id="PS01053">
    <property type="entry name" value="ARGINASE_1"/>
    <property type="match status" value="1"/>
</dbReference>
<dbReference type="AlphaFoldDB" id="A0A1G4QPK0"/>
<dbReference type="GO" id="GO:0008783">
    <property type="term" value="F:agmatinase activity"/>
    <property type="evidence" value="ECO:0007669"/>
    <property type="project" value="TreeGrafter"/>
</dbReference>
<dbReference type="PROSITE" id="PS51409">
    <property type="entry name" value="ARGINASE_2"/>
    <property type="match status" value="1"/>
</dbReference>
<reference evidence="5 6" key="1">
    <citation type="submission" date="2016-10" db="EMBL/GenBank/DDBJ databases">
        <authorList>
            <person name="de Groot N.N."/>
        </authorList>
    </citation>
    <scope>NUCLEOTIDE SEQUENCE [LARGE SCALE GENOMIC DNA]</scope>
    <source>
        <strain evidence="5 6">CGMCC 1.3401</strain>
    </source>
</reference>
<dbReference type="Proteomes" id="UP000199542">
    <property type="component" value="Unassembled WGS sequence"/>
</dbReference>
<dbReference type="GO" id="GO:0033389">
    <property type="term" value="P:putrescine biosynthetic process from arginine, via agmatine"/>
    <property type="evidence" value="ECO:0007669"/>
    <property type="project" value="TreeGrafter"/>
</dbReference>
<dbReference type="CDD" id="cd11592">
    <property type="entry name" value="Agmatinase_PAH"/>
    <property type="match status" value="1"/>
</dbReference>
<gene>
    <name evidence="5" type="ORF">SAMN02927900_01684</name>
</gene>
<organism evidence="5 6">
    <name type="scientific">Rhizobium mongolense subsp. loessense</name>
    <dbReference type="NCBI Taxonomy" id="158890"/>
    <lineage>
        <taxon>Bacteria</taxon>
        <taxon>Pseudomonadati</taxon>
        <taxon>Pseudomonadota</taxon>
        <taxon>Alphaproteobacteria</taxon>
        <taxon>Hyphomicrobiales</taxon>
        <taxon>Rhizobiaceae</taxon>
        <taxon>Rhizobium/Agrobacterium group</taxon>
        <taxon>Rhizobium</taxon>
    </lineage>
</organism>
<evidence type="ECO:0000256" key="3">
    <source>
        <dbReference type="ARBA" id="ARBA00022801"/>
    </source>
</evidence>
<evidence type="ECO:0000313" key="6">
    <source>
        <dbReference type="Proteomes" id="UP000199542"/>
    </source>
</evidence>
<dbReference type="NCBIfam" id="TIGR01230">
    <property type="entry name" value="agmatinase"/>
    <property type="match status" value="1"/>
</dbReference>
<evidence type="ECO:0000256" key="4">
    <source>
        <dbReference type="RuleBase" id="RU003684"/>
    </source>
</evidence>
<dbReference type="Pfam" id="PF00491">
    <property type="entry name" value="Arginase"/>
    <property type="match status" value="1"/>
</dbReference>
<evidence type="ECO:0000256" key="1">
    <source>
        <dbReference type="ARBA" id="ARBA00009227"/>
    </source>
</evidence>
<dbReference type="InterPro" id="IPR023696">
    <property type="entry name" value="Ureohydrolase_dom_sf"/>
</dbReference>
<keyword evidence="3 4" id="KW-0378">Hydrolase</keyword>
<dbReference type="SUPFAM" id="SSF52768">
    <property type="entry name" value="Arginase/deacetylase"/>
    <property type="match status" value="1"/>
</dbReference>
<dbReference type="InterPro" id="IPR006035">
    <property type="entry name" value="Ureohydrolase"/>
</dbReference>
<dbReference type="EMBL" id="FMTM01000002">
    <property type="protein sequence ID" value="SCW46387.1"/>
    <property type="molecule type" value="Genomic_DNA"/>
</dbReference>
<dbReference type="PANTHER" id="PTHR11358">
    <property type="entry name" value="ARGINASE/AGMATINASE"/>
    <property type="match status" value="1"/>
</dbReference>
<dbReference type="InterPro" id="IPR020855">
    <property type="entry name" value="Ureohydrolase_Mn_BS"/>
</dbReference>
<proteinExistence type="inferred from homology"/>
<name>A0A1G4QPK0_9HYPH</name>
<evidence type="ECO:0000256" key="2">
    <source>
        <dbReference type="ARBA" id="ARBA00022723"/>
    </source>
</evidence>
<evidence type="ECO:0000313" key="5">
    <source>
        <dbReference type="EMBL" id="SCW46387.1"/>
    </source>
</evidence>
<sequence>MVWNQTKLEELRAKFADSHGGEIFDPDFRKVADKIFSKSGTRLAPYAGVPTFLSAPYMQVAADEPDFGNLQVAITGVPMDLGVTNRPGSRFGPRALRAIERIGPYNHVLGTAPLFDLRAADIGDIPFQSRYRLELSHEDIEKRIGQMVDAGVAPLCVGGDHSITHPILKAVGKKQPVGMIHIDAHCDTGGAFDQTKFHHGGPFRNAVLDGVLDPTRTVQIGIRGSAEYLWEFSYESGMTVIHAEEVGGMGMSAIIERAKEIVGDAPTYLSFDVDSLDPSFAPGTGTPEVGGLTTREVLQLIRGLKGINLVGGDVVEVAPQYDATTNTAHAGAQVLFEILSLMVFSPSIGSKAAKNRQRPETAT</sequence>
<dbReference type="RefSeq" id="WP_092584438.1">
    <property type="nucleotide sequence ID" value="NZ_FMTM01000002.1"/>
</dbReference>
<dbReference type="Gene3D" id="3.40.800.10">
    <property type="entry name" value="Ureohydrolase domain"/>
    <property type="match status" value="1"/>
</dbReference>
<dbReference type="GO" id="GO:0046872">
    <property type="term" value="F:metal ion binding"/>
    <property type="evidence" value="ECO:0007669"/>
    <property type="project" value="UniProtKB-KW"/>
</dbReference>